<protein>
    <submittedName>
        <fullName evidence="1">Uncharacterized protein</fullName>
    </submittedName>
</protein>
<proteinExistence type="predicted"/>
<name>A0A4C1ZAV0_EUMVA</name>
<comment type="caution">
    <text evidence="1">The sequence shown here is derived from an EMBL/GenBank/DDBJ whole genome shotgun (WGS) entry which is preliminary data.</text>
</comment>
<gene>
    <name evidence="1" type="ORF">EVAR_83534_1</name>
</gene>
<evidence type="ECO:0000313" key="1">
    <source>
        <dbReference type="EMBL" id="GBP85921.1"/>
    </source>
</evidence>
<sequence length="91" mass="10604">MHGIVNFDHKRGFPVVGTMGMPTTMPQWKREYENNCAIPETVAHFIEACDQDLYPDIKTFLLILETPDHHSYRRYCVHLRKAKTSLRASMP</sequence>
<dbReference type="AlphaFoldDB" id="A0A4C1ZAV0"/>
<organism evidence="1 2">
    <name type="scientific">Eumeta variegata</name>
    <name type="common">Bagworm moth</name>
    <name type="synonym">Eumeta japonica</name>
    <dbReference type="NCBI Taxonomy" id="151549"/>
    <lineage>
        <taxon>Eukaryota</taxon>
        <taxon>Metazoa</taxon>
        <taxon>Ecdysozoa</taxon>
        <taxon>Arthropoda</taxon>
        <taxon>Hexapoda</taxon>
        <taxon>Insecta</taxon>
        <taxon>Pterygota</taxon>
        <taxon>Neoptera</taxon>
        <taxon>Endopterygota</taxon>
        <taxon>Lepidoptera</taxon>
        <taxon>Glossata</taxon>
        <taxon>Ditrysia</taxon>
        <taxon>Tineoidea</taxon>
        <taxon>Psychidae</taxon>
        <taxon>Oiketicinae</taxon>
        <taxon>Eumeta</taxon>
    </lineage>
</organism>
<reference evidence="1 2" key="1">
    <citation type="journal article" date="2019" name="Commun. Biol.">
        <title>The bagworm genome reveals a unique fibroin gene that provides high tensile strength.</title>
        <authorList>
            <person name="Kono N."/>
            <person name="Nakamura H."/>
            <person name="Ohtoshi R."/>
            <person name="Tomita M."/>
            <person name="Numata K."/>
            <person name="Arakawa K."/>
        </authorList>
    </citation>
    <scope>NUCLEOTIDE SEQUENCE [LARGE SCALE GENOMIC DNA]</scope>
</reference>
<keyword evidence="2" id="KW-1185">Reference proteome</keyword>
<evidence type="ECO:0000313" key="2">
    <source>
        <dbReference type="Proteomes" id="UP000299102"/>
    </source>
</evidence>
<dbReference type="Proteomes" id="UP000299102">
    <property type="component" value="Unassembled WGS sequence"/>
</dbReference>
<accession>A0A4C1ZAV0</accession>
<dbReference type="EMBL" id="BGZK01001768">
    <property type="protein sequence ID" value="GBP85921.1"/>
    <property type="molecule type" value="Genomic_DNA"/>
</dbReference>